<evidence type="ECO:0000313" key="2">
    <source>
        <dbReference type="EMBL" id="KAG0320596.1"/>
    </source>
</evidence>
<feature type="compositionally biased region" description="Pro residues" evidence="1">
    <location>
        <begin position="488"/>
        <end position="511"/>
    </location>
</feature>
<sequence length="703" mass="75033">MHLFFFFTQLIDDLTQLLPPKHLEEVTSKCHRVNVLRGAVAHIKFLSDHNALLNNSLDVAKGQGFSVSKVVDETLAESTTEATGTPVKVNDEDDDIMLMDVDPTEAVKQEESNGNDAERVARSEEAYSMSKSRLVSASPKPTTIVTQPSVIITNSPSPSSSDKGAGTSKATLAPPPISIITAPVDTHSHASQHMRNRSMSECASPSGSFSSSPMFPPTTHMAPSATTPSAFPPSPVSPSPSARQNPFSLTVSHAEGTNELKNDQQHQLSPFMQPRSRTPSPSLPPISSLANLQLQSPSGGDTLGEQRLSHRQSSPSLRLNASSSSSSGTGPAASSSSSHSKSGSHRSGPALPPLKIPAQHHLHPSYHNQDHAGVKSSRRNSHGALSPHHSTTMPGYYQRPLEDQLPVSPFMLSPMMSRSPSMGPQSDSASITLPYPHWGGHERSDVLPPPPPPPHLGHYMPGPLSPHAYPHGYPYPYPYHPSYGYPPHPHAPPPPPHYAHHPPYPHSPQQPPQQAASSSQASATARSQQPEPIFIQEEPWNVQRKRGALHASSSSGSSKTGSAGVTATVAVHSQKPKLSSGKMGEQDDALTDEPPLSPSLSVASSLSLNQRKRTSSYKSNLDGEEEDGSGEGMDVESKAFSSSVKRMKQHDNGDNIDDGDDGKQNSGKVVVVVVEADGKQRANETKDDADVAKALTPFTKTGV</sequence>
<dbReference type="AlphaFoldDB" id="A0A9P6UV37"/>
<gene>
    <name evidence="2" type="ORF">BGZ99_004420</name>
</gene>
<feature type="region of interest" description="Disordered" evidence="1">
    <location>
        <begin position="266"/>
        <end position="400"/>
    </location>
</feature>
<feature type="compositionally biased region" description="Polar residues" evidence="1">
    <location>
        <begin position="131"/>
        <end position="162"/>
    </location>
</feature>
<name>A0A9P6UV37_9FUNG</name>
<protein>
    <submittedName>
        <fullName evidence="2">Uncharacterized protein</fullName>
    </submittedName>
</protein>
<evidence type="ECO:0000313" key="3">
    <source>
        <dbReference type="Proteomes" id="UP000738325"/>
    </source>
</evidence>
<organism evidence="2 3">
    <name type="scientific">Dissophora globulifera</name>
    <dbReference type="NCBI Taxonomy" id="979702"/>
    <lineage>
        <taxon>Eukaryota</taxon>
        <taxon>Fungi</taxon>
        <taxon>Fungi incertae sedis</taxon>
        <taxon>Mucoromycota</taxon>
        <taxon>Mortierellomycotina</taxon>
        <taxon>Mortierellomycetes</taxon>
        <taxon>Mortierellales</taxon>
        <taxon>Mortierellaceae</taxon>
        <taxon>Dissophora</taxon>
    </lineage>
</organism>
<feature type="region of interest" description="Disordered" evidence="1">
    <location>
        <begin position="131"/>
        <end position="247"/>
    </location>
</feature>
<feature type="region of interest" description="Disordered" evidence="1">
    <location>
        <begin position="488"/>
        <end position="667"/>
    </location>
</feature>
<feature type="compositionally biased region" description="Low complexity" evidence="1">
    <location>
        <begin position="313"/>
        <end position="348"/>
    </location>
</feature>
<keyword evidence="3" id="KW-1185">Reference proteome</keyword>
<feature type="compositionally biased region" description="Polar residues" evidence="1">
    <location>
        <begin position="290"/>
        <end position="299"/>
    </location>
</feature>
<dbReference type="OrthoDB" id="690068at2759"/>
<reference evidence="2" key="1">
    <citation type="journal article" date="2020" name="Fungal Divers.">
        <title>Resolving the Mortierellaceae phylogeny through synthesis of multi-gene phylogenetics and phylogenomics.</title>
        <authorList>
            <person name="Vandepol N."/>
            <person name="Liber J."/>
            <person name="Desiro A."/>
            <person name="Na H."/>
            <person name="Kennedy M."/>
            <person name="Barry K."/>
            <person name="Grigoriev I.V."/>
            <person name="Miller A.N."/>
            <person name="O'Donnell K."/>
            <person name="Stajich J.E."/>
            <person name="Bonito G."/>
        </authorList>
    </citation>
    <scope>NUCLEOTIDE SEQUENCE</scope>
    <source>
        <strain evidence="2">REB-010B</strain>
    </source>
</reference>
<feature type="compositionally biased region" description="Low complexity" evidence="1">
    <location>
        <begin position="551"/>
        <end position="568"/>
    </location>
</feature>
<feature type="compositionally biased region" description="Low complexity" evidence="1">
    <location>
        <begin position="204"/>
        <end position="213"/>
    </location>
</feature>
<comment type="caution">
    <text evidence="2">The sequence shown here is derived from an EMBL/GenBank/DDBJ whole genome shotgun (WGS) entry which is preliminary data.</text>
</comment>
<feature type="compositionally biased region" description="Basic and acidic residues" evidence="1">
    <location>
        <begin position="107"/>
        <end position="125"/>
    </location>
</feature>
<dbReference type="EMBL" id="JAAAIP010000277">
    <property type="protein sequence ID" value="KAG0320596.1"/>
    <property type="molecule type" value="Genomic_DNA"/>
</dbReference>
<feature type="compositionally biased region" description="Low complexity" evidence="1">
    <location>
        <begin position="512"/>
        <end position="523"/>
    </location>
</feature>
<feature type="region of interest" description="Disordered" evidence="1">
    <location>
        <begin position="416"/>
        <end position="459"/>
    </location>
</feature>
<feature type="region of interest" description="Disordered" evidence="1">
    <location>
        <begin position="107"/>
        <end position="126"/>
    </location>
</feature>
<feature type="compositionally biased region" description="Low complexity" evidence="1">
    <location>
        <begin position="416"/>
        <end position="426"/>
    </location>
</feature>
<evidence type="ECO:0000256" key="1">
    <source>
        <dbReference type="SAM" id="MobiDB-lite"/>
    </source>
</evidence>
<feature type="compositionally biased region" description="Low complexity" evidence="1">
    <location>
        <begin position="274"/>
        <end position="289"/>
    </location>
</feature>
<accession>A0A9P6UV37</accession>
<dbReference type="Proteomes" id="UP000738325">
    <property type="component" value="Unassembled WGS sequence"/>
</dbReference>
<feature type="compositionally biased region" description="Low complexity" evidence="1">
    <location>
        <begin position="598"/>
        <end position="608"/>
    </location>
</feature>
<proteinExistence type="predicted"/>